<reference evidence="2 3" key="1">
    <citation type="journal article" date="2003" name="Nucleic Acids Res.">
        <title>Genome sequence of Chlamydophila caviae (Chlamydia psittaci GPIC): examining the role of niche-specific genes in the evolution of the Chlamydiaceae.</title>
        <authorList>
            <person name="Read T.D."/>
            <person name="Myers G.S.A."/>
            <person name="Brunham R.C."/>
            <person name="Nelson W.C."/>
            <person name="Paulsen I.T."/>
            <person name="Heidelberg J.F."/>
            <person name="Holtzapple E.K."/>
            <person name="Khouri H.M."/>
            <person name="Federova N.B."/>
            <person name="Carty H.A."/>
            <person name="Umayam L.A."/>
            <person name="Haft D.H."/>
            <person name="Peterson J.D."/>
            <person name="Beanan M.J."/>
            <person name="White O."/>
            <person name="Salzberg S.L."/>
            <person name="Hsia R.-C."/>
            <person name="McClarty G."/>
            <person name="Rank R.G."/>
            <person name="Bavoil P.M."/>
            <person name="Fraser C.M."/>
        </authorList>
    </citation>
    <scope>NUCLEOTIDE SEQUENCE [LARGE SCALE GENOMIC DNA]</scope>
    <source>
        <strain evidence="3">ATCC VR-813 / DSM 19441 / 03DC25 / GPIC</strain>
    </source>
</reference>
<feature type="transmembrane region" description="Helical" evidence="1">
    <location>
        <begin position="70"/>
        <end position="88"/>
    </location>
</feature>
<keyword evidence="3" id="KW-1185">Reference proteome</keyword>
<evidence type="ECO:0000313" key="3">
    <source>
        <dbReference type="Proteomes" id="UP000002193"/>
    </source>
</evidence>
<dbReference type="STRING" id="227941.CCA_00222"/>
<dbReference type="EMBL" id="AE015925">
    <property type="protein sequence ID" value="AAP04973.1"/>
    <property type="molecule type" value="Genomic_DNA"/>
</dbReference>
<accession>Q824D0</accession>
<keyword evidence="1" id="KW-0812">Transmembrane</keyword>
<sequence>MLLLSFYSSTFYMSVAATPPQNPRHKEPLSLFPKGSKARAKLIRFIAHCVIQTLVLTTLTAGIIALGCCVHPVFFTFLLAVIPVYLSLRHLTTNKLRDIYISFKVYPSKDKIHAISSSKIKKL</sequence>
<keyword evidence="1" id="KW-0472">Membrane</keyword>
<name>Q824D0_CHLCV</name>
<dbReference type="HOGENOM" id="CLU_2129017_0_0_0"/>
<dbReference type="KEGG" id="cca:CCA_00222"/>
<proteinExistence type="predicted"/>
<organism evidence="2 3">
    <name type="scientific">Chlamydia caviae (strain ATCC VR-813 / DSM 19441 / 03DC25 / GPIC)</name>
    <name type="common">Chlamydophila caviae</name>
    <dbReference type="NCBI Taxonomy" id="227941"/>
    <lineage>
        <taxon>Bacteria</taxon>
        <taxon>Pseudomonadati</taxon>
        <taxon>Chlamydiota</taxon>
        <taxon>Chlamydiia</taxon>
        <taxon>Chlamydiales</taxon>
        <taxon>Chlamydiaceae</taxon>
        <taxon>Chlamydia/Chlamydophila group</taxon>
        <taxon>Chlamydia</taxon>
    </lineage>
</organism>
<gene>
    <name evidence="2" type="ordered locus">CCA_00222</name>
</gene>
<dbReference type="Proteomes" id="UP000002193">
    <property type="component" value="Chromosome"/>
</dbReference>
<feature type="transmembrane region" description="Helical" evidence="1">
    <location>
        <begin position="42"/>
        <end position="64"/>
    </location>
</feature>
<dbReference type="AlphaFoldDB" id="Q824D0"/>
<keyword evidence="1" id="KW-1133">Transmembrane helix</keyword>
<evidence type="ECO:0000313" key="2">
    <source>
        <dbReference type="EMBL" id="AAP04973.1"/>
    </source>
</evidence>
<protein>
    <submittedName>
        <fullName evidence="2">Uncharacterized protein</fullName>
    </submittedName>
</protein>
<evidence type="ECO:0000256" key="1">
    <source>
        <dbReference type="SAM" id="Phobius"/>
    </source>
</evidence>